<protein>
    <submittedName>
        <fullName evidence="2">Uncharacterized protein</fullName>
    </submittedName>
</protein>
<feature type="region of interest" description="Disordered" evidence="1">
    <location>
        <begin position="941"/>
        <end position="965"/>
    </location>
</feature>
<feature type="compositionally biased region" description="Polar residues" evidence="1">
    <location>
        <begin position="955"/>
        <end position="965"/>
    </location>
</feature>
<dbReference type="RefSeq" id="XP_004181112.1">
    <property type="nucleotide sequence ID" value="XM_004181064.1"/>
</dbReference>
<feature type="region of interest" description="Disordered" evidence="1">
    <location>
        <begin position="385"/>
        <end position="410"/>
    </location>
</feature>
<evidence type="ECO:0000313" key="3">
    <source>
        <dbReference type="Proteomes" id="UP000002866"/>
    </source>
</evidence>
<dbReference type="GeneID" id="14496694"/>
<dbReference type="HOGENOM" id="CLU_271390_0_0_1"/>
<gene>
    <name evidence="2" type="primary">TBLA0F00490</name>
    <name evidence="2" type="ORF">TBLA_0F00490</name>
</gene>
<dbReference type="Gene3D" id="1.10.1170.10">
    <property type="entry name" value="Inhibitor Of Apoptosis Protein (2mihbC-IAP-1), Chain A"/>
    <property type="match status" value="1"/>
</dbReference>
<dbReference type="KEGG" id="tbl:TBLA_0F00490"/>
<reference evidence="2 3" key="1">
    <citation type="journal article" date="2011" name="Proc. Natl. Acad. Sci. U.S.A.">
        <title>Evolutionary erosion of yeast sex chromosomes by mating-type switching accidents.</title>
        <authorList>
            <person name="Gordon J.L."/>
            <person name="Armisen D."/>
            <person name="Proux-Wera E."/>
            <person name="Oheigeartaigh S.S."/>
            <person name="Byrne K.P."/>
            <person name="Wolfe K.H."/>
        </authorList>
    </citation>
    <scope>NUCLEOTIDE SEQUENCE [LARGE SCALE GENOMIC DNA]</scope>
    <source>
        <strain evidence="3">ATCC 34711 / CBS 6284 / DSM 70876 / NBRC 10599 / NRRL Y-10934 / UCD 77-7</strain>
    </source>
</reference>
<dbReference type="Proteomes" id="UP000002866">
    <property type="component" value="Chromosome 6"/>
</dbReference>
<evidence type="ECO:0000313" key="2">
    <source>
        <dbReference type="EMBL" id="CCH61593.1"/>
    </source>
</evidence>
<organism evidence="2 3">
    <name type="scientific">Henningerozyma blattae (strain ATCC 34711 / CBS 6284 / DSM 70876 / NBRC 10599 / NRRL Y-10934 / UCD 77-7)</name>
    <name type="common">Yeast</name>
    <name type="synonym">Tetrapisispora blattae</name>
    <dbReference type="NCBI Taxonomy" id="1071380"/>
    <lineage>
        <taxon>Eukaryota</taxon>
        <taxon>Fungi</taxon>
        <taxon>Dikarya</taxon>
        <taxon>Ascomycota</taxon>
        <taxon>Saccharomycotina</taxon>
        <taxon>Saccharomycetes</taxon>
        <taxon>Saccharomycetales</taxon>
        <taxon>Saccharomycetaceae</taxon>
        <taxon>Henningerozyma</taxon>
    </lineage>
</organism>
<accession>I2H5E1</accession>
<keyword evidence="3" id="KW-1185">Reference proteome</keyword>
<dbReference type="OrthoDB" id="4070233at2759"/>
<proteinExistence type="predicted"/>
<dbReference type="SUPFAM" id="SSF57924">
    <property type="entry name" value="Inhibitor of apoptosis (IAP) repeat"/>
    <property type="match status" value="1"/>
</dbReference>
<dbReference type="InParanoid" id="I2H5E1"/>
<evidence type="ECO:0000256" key="1">
    <source>
        <dbReference type="SAM" id="MobiDB-lite"/>
    </source>
</evidence>
<dbReference type="eggNOG" id="KOG1101">
    <property type="taxonomic scope" value="Eukaryota"/>
</dbReference>
<dbReference type="EMBL" id="HE806321">
    <property type="protein sequence ID" value="CCH61593.1"/>
    <property type="molecule type" value="Genomic_DNA"/>
</dbReference>
<sequence>MNLYTDRLTSFQEGKVINNKKIRWRYQVIPQEHMALLGFYYEPYYDENLEEIIKDSVICIHCNAEMHDLGDCRNSKKNVKLTMLNIINHHLEELERLNARNKRKQIQTQDIICLPSLLKKLILQSVLDRKMIKWFKQNTIKDPFSKLMIDFTRSTYLSSEWGYKEDSNLSIDNMVKSGLFKYDISLTGFNEIKPSKLARKRKINDGCYCIYCKYFISNLDVELESNFDVLKSHYINSRDKQCFFIEQIKHLANYKSILQGYDQNPTNLLTSPKRKGLNSVNSTPVRKMRKLNRTSTIMTLDSDDSNASNSSNISYNNVTKSTMGNSVANRFDLKVNFQDHVDRTREFNRRNRVLDDSTGDFSFDNQGQLGFELPPMNVRLSTNSIEKRGDNSGEHLKDIEESNKKNKEVDNRRNVDKGISQVKTIFNEVEHGTNVAQEIIEQQIPRDNSINSSNLSQEKQHQCKQLARAGQTQDIELKHIQEHALSHEIDNPEIVTTRESIKRDNYCKNNDYEMENYAIMSGVCNIADKNEMNKLTSDLNYNQKATQSANVTIDSVTKESSNKAPNSSNIQKVIAQSTVGNYIHAVNPQPETIDVISLRNAQSMHKAIINKQLEQVNSNLDHQTDVSRENFNISKINGSEILSKFYKAESMNSKNHKDNSQESLKSSSNRVENFSISNISKIEPITTSTGNIQYGKNTGVQTVNRISTLTHGSPASNEYDAISISSDEFALSSSDEDENKDESDNFGQKIDNVKEAVRNADSKILISSYHKSKSLSKDGTDDDSHVIDDFNKQLNINISKSVSNIHLAGGLQTNARIPRKNLKGSLFVQETKENNYQPLLNNVEPLPLHEFEEQEILLEAGTPRSSIAKLDNITQTDIENKRVNSPDTSSDVNNKSVDISKNIVNSNTIRNSISNTKPQFIKLTPTSDDLNKEDISSRLHSTDAPITDKSPIIDTGNTSISNMPLESRSNANIDMSTCSTLDLKGATLNQQVHNDATIENPNLQNDSSKSLVKKNAHEIPENTQVSSLDNNLKNIHSIKQAEVLDTSSKDMRNESSTAKTANLNIDLSHSEHKDNEVKLLSLQQTEVCSLNKKNIQYINEVEQYLTCIKNKFEKQQLDFDVIQFINTFPRDELYMDFNEWVDYTHNKIKNYFNLRVKDIILKSNENYEEVENMIKALDDDDERLTKIAEMLGIIT</sequence>
<dbReference type="AlphaFoldDB" id="I2H5E1"/>
<name>I2H5E1_HENB6</name>